<evidence type="ECO:0000256" key="9">
    <source>
        <dbReference type="SAM" id="Phobius"/>
    </source>
</evidence>
<accession>A0AAN8W278</accession>
<dbReference type="Proteomes" id="UP001370490">
    <property type="component" value="Unassembled WGS sequence"/>
</dbReference>
<evidence type="ECO:0000256" key="3">
    <source>
        <dbReference type="ARBA" id="ARBA00010617"/>
    </source>
</evidence>
<comment type="cofactor">
    <cofactor evidence="1">
        <name>heme</name>
        <dbReference type="ChEBI" id="CHEBI:30413"/>
    </cofactor>
</comment>
<dbReference type="GO" id="GO:0016020">
    <property type="term" value="C:membrane"/>
    <property type="evidence" value="ECO:0007669"/>
    <property type="project" value="UniProtKB-SubCell"/>
</dbReference>
<comment type="similarity">
    <text evidence="3">Belongs to the cytochrome P450 family.</text>
</comment>
<evidence type="ECO:0000313" key="11">
    <source>
        <dbReference type="EMBL" id="KAK6944660.1"/>
    </source>
</evidence>
<evidence type="ECO:0000259" key="10">
    <source>
        <dbReference type="Pfam" id="PF22936"/>
    </source>
</evidence>
<keyword evidence="7" id="KW-0408">Iron</keyword>
<evidence type="ECO:0000256" key="8">
    <source>
        <dbReference type="ARBA" id="ARBA00023033"/>
    </source>
</evidence>
<keyword evidence="12" id="KW-1185">Reference proteome</keyword>
<keyword evidence="9" id="KW-0812">Transmembrane</keyword>
<comment type="caution">
    <text evidence="11">The sequence shown here is derived from an EMBL/GenBank/DDBJ whole genome shotgun (WGS) entry which is preliminary data.</text>
</comment>
<dbReference type="GO" id="GO:0004497">
    <property type="term" value="F:monooxygenase activity"/>
    <property type="evidence" value="ECO:0007669"/>
    <property type="project" value="UniProtKB-KW"/>
</dbReference>
<sequence length="169" mass="19022">MLFCHLSLPLSPTIMSVVIIMFTFYVFNFVSGDSNNLPPGPFAIPVFGNWLQVGNNWNHRLLVSMLDRSHISKVRVGNGDCIEVKRKGDVIIKTDSSTKLITNGLFVPEIDQNLLSIGPKVWNFGSRPSNIAFDIFTGNGQDIVFTVYGDHHRKMRRMMTLPSFTKDCT</sequence>
<feature type="domain" description="Retrovirus-related Pol polyprotein from transposon TNT 1-94-like beta-barrel" evidence="10">
    <location>
        <begin position="59"/>
        <end position="118"/>
    </location>
</feature>
<evidence type="ECO:0000313" key="12">
    <source>
        <dbReference type="Proteomes" id="UP001370490"/>
    </source>
</evidence>
<dbReference type="PANTHER" id="PTHR47948:SF3">
    <property type="entry name" value="OS02G0467000 PROTEIN"/>
    <property type="match status" value="1"/>
</dbReference>
<dbReference type="AlphaFoldDB" id="A0AAN8W278"/>
<dbReference type="InterPro" id="IPR036396">
    <property type="entry name" value="Cyt_P450_sf"/>
</dbReference>
<keyword evidence="9" id="KW-0472">Membrane</keyword>
<protein>
    <recommendedName>
        <fullName evidence="10">Retrovirus-related Pol polyprotein from transposon TNT 1-94-like beta-barrel domain-containing protein</fullName>
    </recommendedName>
</protein>
<dbReference type="SUPFAM" id="SSF48264">
    <property type="entry name" value="Cytochrome P450"/>
    <property type="match status" value="1"/>
</dbReference>
<comment type="subcellular location">
    <subcellularLocation>
        <location evidence="2">Membrane</location>
    </subcellularLocation>
</comment>
<evidence type="ECO:0000256" key="2">
    <source>
        <dbReference type="ARBA" id="ARBA00004370"/>
    </source>
</evidence>
<keyword evidence="8" id="KW-0503">Monooxygenase</keyword>
<evidence type="ECO:0000256" key="6">
    <source>
        <dbReference type="ARBA" id="ARBA00023002"/>
    </source>
</evidence>
<keyword evidence="9" id="KW-1133">Transmembrane helix</keyword>
<evidence type="ECO:0000256" key="5">
    <source>
        <dbReference type="ARBA" id="ARBA00022723"/>
    </source>
</evidence>
<organism evidence="11 12">
    <name type="scientific">Dillenia turbinata</name>
    <dbReference type="NCBI Taxonomy" id="194707"/>
    <lineage>
        <taxon>Eukaryota</taxon>
        <taxon>Viridiplantae</taxon>
        <taxon>Streptophyta</taxon>
        <taxon>Embryophyta</taxon>
        <taxon>Tracheophyta</taxon>
        <taxon>Spermatophyta</taxon>
        <taxon>Magnoliopsida</taxon>
        <taxon>eudicotyledons</taxon>
        <taxon>Gunneridae</taxon>
        <taxon>Pentapetalae</taxon>
        <taxon>Dilleniales</taxon>
        <taxon>Dilleniaceae</taxon>
        <taxon>Dillenia</taxon>
    </lineage>
</organism>
<reference evidence="11 12" key="1">
    <citation type="submission" date="2023-12" db="EMBL/GenBank/DDBJ databases">
        <title>A high-quality genome assembly for Dillenia turbinata (Dilleniales).</title>
        <authorList>
            <person name="Chanderbali A."/>
        </authorList>
    </citation>
    <scope>NUCLEOTIDE SEQUENCE [LARGE SCALE GENOMIC DNA]</scope>
    <source>
        <strain evidence="11">LSX21</strain>
        <tissue evidence="11">Leaf</tissue>
    </source>
</reference>
<evidence type="ECO:0000256" key="1">
    <source>
        <dbReference type="ARBA" id="ARBA00001971"/>
    </source>
</evidence>
<dbReference type="PANTHER" id="PTHR47948">
    <property type="entry name" value="TRANS-CINNAMATE 4-MONOOXYGENASE"/>
    <property type="match status" value="1"/>
</dbReference>
<proteinExistence type="inferred from homology"/>
<dbReference type="GO" id="GO:0020037">
    <property type="term" value="F:heme binding"/>
    <property type="evidence" value="ECO:0007669"/>
    <property type="project" value="InterPro"/>
</dbReference>
<keyword evidence="4" id="KW-0349">Heme</keyword>
<name>A0AAN8W278_9MAGN</name>
<dbReference type="GO" id="GO:0016705">
    <property type="term" value="F:oxidoreductase activity, acting on paired donors, with incorporation or reduction of molecular oxygen"/>
    <property type="evidence" value="ECO:0007669"/>
    <property type="project" value="InterPro"/>
</dbReference>
<dbReference type="GO" id="GO:0005506">
    <property type="term" value="F:iron ion binding"/>
    <property type="evidence" value="ECO:0007669"/>
    <property type="project" value="InterPro"/>
</dbReference>
<dbReference type="Gene3D" id="1.10.630.10">
    <property type="entry name" value="Cytochrome P450"/>
    <property type="match status" value="1"/>
</dbReference>
<evidence type="ECO:0000256" key="4">
    <source>
        <dbReference type="ARBA" id="ARBA00022617"/>
    </source>
</evidence>
<dbReference type="EMBL" id="JBAMMX010000003">
    <property type="protein sequence ID" value="KAK6944660.1"/>
    <property type="molecule type" value="Genomic_DNA"/>
</dbReference>
<evidence type="ECO:0000256" key="7">
    <source>
        <dbReference type="ARBA" id="ARBA00023004"/>
    </source>
</evidence>
<gene>
    <name evidence="11" type="ORF">RJ641_025762</name>
</gene>
<dbReference type="InterPro" id="IPR054722">
    <property type="entry name" value="PolX-like_BBD"/>
</dbReference>
<keyword evidence="5" id="KW-0479">Metal-binding</keyword>
<feature type="transmembrane region" description="Helical" evidence="9">
    <location>
        <begin position="6"/>
        <end position="27"/>
    </location>
</feature>
<keyword evidence="6" id="KW-0560">Oxidoreductase</keyword>
<dbReference type="Pfam" id="PF22936">
    <property type="entry name" value="Pol_BBD"/>
    <property type="match status" value="1"/>
</dbReference>